<dbReference type="InterPro" id="IPR052196">
    <property type="entry name" value="Bact_Kbp"/>
</dbReference>
<evidence type="ECO:0000259" key="2">
    <source>
        <dbReference type="PROSITE" id="PS51782"/>
    </source>
</evidence>
<dbReference type="CDD" id="cd00118">
    <property type="entry name" value="LysM"/>
    <property type="match status" value="2"/>
</dbReference>
<dbReference type="EMBL" id="CP047901">
    <property type="protein sequence ID" value="QHO63631.1"/>
    <property type="molecule type" value="Genomic_DNA"/>
</dbReference>
<dbReference type="KEGG" id="caqa:MICH65_0650"/>
<proteinExistence type="predicted"/>
<keyword evidence="1" id="KW-0472">Membrane</keyword>
<gene>
    <name evidence="3" type="ORF">MICH65_0650</name>
</gene>
<feature type="domain" description="LysM" evidence="2">
    <location>
        <begin position="153"/>
        <end position="203"/>
    </location>
</feature>
<dbReference type="InterPro" id="IPR018392">
    <property type="entry name" value="LysM"/>
</dbReference>
<sequence>MDSRLKNTLKTLKLNEDTISTLLGAIVVVVIGLLVFNYFRSLNPQGQITDQAALEDDGQTATPGQVKLVEEEDGQMVPEGLPTTYTVKQGDHLWSIAESFYNSGYNWTDIASVNHLDNPGQIEVGQQLTIPKVAVKVATVSQEQTTNNTIEGNTYTVVKGDHLWDIALRAYGDGFRWTDIYQANQDLIGPNPGLIEVDMNLTIPR</sequence>
<dbReference type="PANTHER" id="PTHR34700">
    <property type="entry name" value="POTASSIUM BINDING PROTEIN KBP"/>
    <property type="match status" value="1"/>
</dbReference>
<dbReference type="Pfam" id="PF01476">
    <property type="entry name" value="LysM"/>
    <property type="match status" value="2"/>
</dbReference>
<feature type="domain" description="LysM" evidence="2">
    <location>
        <begin position="83"/>
        <end position="130"/>
    </location>
</feature>
<dbReference type="Proteomes" id="UP000463983">
    <property type="component" value="Chromosome"/>
</dbReference>
<name>A0A857NE00_9BACT</name>
<organism evidence="3 4">
    <name type="scientific">Candidatus Chazhemtobacterium aquaticus</name>
    <dbReference type="NCBI Taxonomy" id="2715735"/>
    <lineage>
        <taxon>Bacteria</taxon>
        <taxon>Candidatus Chazhemtobacteraceae</taxon>
        <taxon>Candidatus Chazhemtobacterium</taxon>
    </lineage>
</organism>
<feature type="transmembrane region" description="Helical" evidence="1">
    <location>
        <begin position="21"/>
        <end position="39"/>
    </location>
</feature>
<keyword evidence="1" id="KW-1133">Transmembrane helix</keyword>
<evidence type="ECO:0000256" key="1">
    <source>
        <dbReference type="SAM" id="Phobius"/>
    </source>
</evidence>
<evidence type="ECO:0000313" key="3">
    <source>
        <dbReference type="EMBL" id="QHO63631.1"/>
    </source>
</evidence>
<dbReference type="SMART" id="SM00257">
    <property type="entry name" value="LysM"/>
    <property type="match status" value="2"/>
</dbReference>
<accession>A0A857NE00</accession>
<keyword evidence="1" id="KW-0812">Transmembrane</keyword>
<dbReference type="AlphaFoldDB" id="A0A857NE00"/>
<reference evidence="4" key="1">
    <citation type="journal article" date="2020" name="Microorganisms">
        <title>Complete Genome of a Member of a New Bacterial Lineage in the Microgenomates Group Reveals an Unusual Nucleotide Composition Disparity Between Two Strands of DNA and Limited Metabolic Potential.</title>
        <authorList>
            <person name="Kadnikov V.V."/>
            <person name="Mardanov A.V."/>
            <person name="Beletsky A.V."/>
            <person name="Karnachuk O.V."/>
            <person name="Ravin N.V."/>
        </authorList>
    </citation>
    <scope>NUCLEOTIDE SEQUENCE [LARGE SCALE GENOMIC DNA]</scope>
</reference>
<protein>
    <recommendedName>
        <fullName evidence="2">LysM domain-containing protein</fullName>
    </recommendedName>
</protein>
<dbReference type="Gene3D" id="3.10.350.10">
    <property type="entry name" value="LysM domain"/>
    <property type="match status" value="2"/>
</dbReference>
<evidence type="ECO:0000313" key="4">
    <source>
        <dbReference type="Proteomes" id="UP000463983"/>
    </source>
</evidence>
<dbReference type="RefSeq" id="WP_236870847.1">
    <property type="nucleotide sequence ID" value="NZ_CP047901.1"/>
</dbReference>
<dbReference type="PANTHER" id="PTHR34700:SF4">
    <property type="entry name" value="PHAGE-LIKE ELEMENT PBSX PROTEIN XKDP"/>
    <property type="match status" value="1"/>
</dbReference>
<dbReference type="PROSITE" id="PS51782">
    <property type="entry name" value="LYSM"/>
    <property type="match status" value="2"/>
</dbReference>
<keyword evidence="4" id="KW-1185">Reference proteome</keyword>
<dbReference type="SUPFAM" id="SSF54106">
    <property type="entry name" value="LysM domain"/>
    <property type="match status" value="2"/>
</dbReference>
<dbReference type="InterPro" id="IPR036779">
    <property type="entry name" value="LysM_dom_sf"/>
</dbReference>